<dbReference type="SUPFAM" id="SSF52540">
    <property type="entry name" value="P-loop containing nucleoside triphosphate hydrolases"/>
    <property type="match status" value="4"/>
</dbReference>
<dbReference type="FunFam" id="3.40.50.300:FF:000117">
    <property type="entry name" value="Putative DNA repair helicase rad25"/>
    <property type="match status" value="2"/>
</dbReference>
<dbReference type="PANTHER" id="PTHR11274">
    <property type="entry name" value="RAD25/XP-B DNA REPAIR HELICASE"/>
    <property type="match status" value="1"/>
</dbReference>
<feature type="compositionally biased region" description="Acidic residues" evidence="16">
    <location>
        <begin position="797"/>
        <end position="807"/>
    </location>
</feature>
<sequence length="1553" mass="176147">MGNDERKRPTKKMKYGGKDDQKMKNIQNVEDYYDDADEDSRDGEGEEKRRDFTDLELKPDHGNRPLPESMHEYNLTPHSLYAAVSVGLETETIISVLNKLSKTKLPGEIIDFIHASTANYGKVKLVLKKNRYFIESPFPEVLKRLLSDDVINRARFTSEPYYGGDGFTIGKTSGELEAGPGELLNEAELAAAAEEKETHSFEIDPALVENVKQRCLPNALNYPMLEEYDFRNDNVNPDLDMELKPHAQPRPYQEKSLSKMFGNGRARSGIIVLPCGAGKSLVGVSAAARIKKSCLCLATNAVSVDQWAYQFKLWSTIKDDQICRFTSDSKERFRGNAGVVVTTYNMIAFGGKRSEEAEKIIEEMRNREWGLLLMDEVHVVPAHMFRKVISITKSHCKLGLTATLVREDEKITDLNFLIGPKLYEANWLDLVKGGFIANVQCAEVWCPMTKEFFAEYLKKENSKKKQALYVMNPNKFRACEFLIRFHEQQRGDKIIVFADNLFALTEYAMKLRKPMIYGATSHIERTKILEAFKTSKTVNTVFLSKVGDNSIDIPEANVIIQISSHAGSRRQEAQRLGRILRAKGKLEDRMAGGKEEYNAFFYSLVSTDTQEMYYSTKRQQFLIDQGYSFKVITSLPPPDAGSSLGYHSQEEQLSLLGKVLNAGDDMVGLEQLEEDTDGKALKTRRSMGSMSAMSGANGRVYMEYNSGRQKSGTKSRKPKRRHPTLKDRALDVHWSPLGSYFVSLEKEKNVATLWALNHTRQKKKINMGNGERGRPNKKMKYGGKDDQKMKNIQNAEDYYDDADEDSRDGEGEEKKRDFTKLELKPDHGNRPLWACADGRIFLETFSPLYKQAYDFLIAIAEPVCRPESMHEYNLTPHSLYAAVSVGLETETIISVLNKLSKTKLPKEMIEFIHASTANYGKVKLVLKKNRYFIESPFPEVLKRLLSDDVINRARFSSEVLGFMFIFLTPKFLGTMFQLPYYGGDGFSVGRTCGELEAGPGELLNEAEFAAAAEEKETHSFEIDPAQVENVKQRCLPNALNYPMLEEYDFRNDNVNPDLDMELKPHAQPRPYQEKSLSKMFGNGRARSGIIVLPCGAGKSLVGVSAAARIKKSCLCLATNAVSVDQWAFQFKLWSTIRDDQICRFTSDSKERFRGNAGVVVTTYNMVAFGGKRSEESEKIIEEMRNREWGLLLMDEVHVVPAHMFRKVISITKSHCKLGLTATLVREDERITDLNFLIGPKLYEANWLDLVKGGFIANVQCAEVWCPMTKEFFAEYLKKENSKKKQALYVMNPNKFRACEFLIRFHEQQRGDKIIVFADNLFALTEYAMKLRKPMIYGATSHIERTKILEAFKTSKDVNTVFLSKVGDNSIDIPEANVIIQISSHAGSRRQEAQRLGRILRAKGKLEDRMAGGKEEYNAFFYSLVSTDTQEMYYSTKRQQFLIDQGYSFKVITSLPPPDAGSSLSYHSQEEQLSLLGKVMNAGDDLVGLEQLEEDTDGMALQKARRSMGSMSVMSGSKGMVYMEYNSGRHKSGQQFKKPKDPTKRHNLFKKRYV</sequence>
<feature type="compositionally biased region" description="Acidic residues" evidence="16">
    <location>
        <begin position="31"/>
        <end position="41"/>
    </location>
</feature>
<dbReference type="InterPro" id="IPR006935">
    <property type="entry name" value="Helicase/UvrB_N"/>
</dbReference>
<evidence type="ECO:0000259" key="18">
    <source>
        <dbReference type="PROSITE" id="PS51194"/>
    </source>
</evidence>
<dbReference type="GO" id="GO:0003677">
    <property type="term" value="F:DNA binding"/>
    <property type="evidence" value="ECO:0007669"/>
    <property type="project" value="UniProtKB-KW"/>
</dbReference>
<dbReference type="InterPro" id="IPR001650">
    <property type="entry name" value="Helicase_C-like"/>
</dbReference>
<evidence type="ECO:0000256" key="14">
    <source>
        <dbReference type="ARBA" id="ARBA00048988"/>
    </source>
</evidence>
<dbReference type="PRINTS" id="PR00851">
    <property type="entry name" value="XRODRMPGMNTB"/>
</dbReference>
<feature type="domain" description="Helicase ATP-binding" evidence="17">
    <location>
        <begin position="260"/>
        <end position="422"/>
    </location>
</feature>
<comment type="catalytic activity">
    <reaction evidence="14">
        <text>ATP + H2O = ADP + phosphate + H(+)</text>
        <dbReference type="Rhea" id="RHEA:13065"/>
        <dbReference type="ChEBI" id="CHEBI:15377"/>
        <dbReference type="ChEBI" id="CHEBI:15378"/>
        <dbReference type="ChEBI" id="CHEBI:30616"/>
        <dbReference type="ChEBI" id="CHEBI:43474"/>
        <dbReference type="ChEBI" id="CHEBI:456216"/>
        <dbReference type="EC" id="5.6.2.4"/>
    </reaction>
</comment>
<feature type="region of interest" description="Disordered" evidence="16">
    <location>
        <begin position="764"/>
        <end position="820"/>
    </location>
</feature>
<evidence type="ECO:0000256" key="9">
    <source>
        <dbReference type="ARBA" id="ARBA00023204"/>
    </source>
</evidence>
<dbReference type="CDD" id="cd18789">
    <property type="entry name" value="SF2_C_XPB"/>
    <property type="match status" value="2"/>
</dbReference>
<keyword evidence="5" id="KW-0378">Hydrolase</keyword>
<evidence type="ECO:0000313" key="19">
    <source>
        <dbReference type="EMBL" id="CAD5333656.1"/>
    </source>
</evidence>
<evidence type="ECO:0000256" key="11">
    <source>
        <dbReference type="ARBA" id="ARBA00023242"/>
    </source>
</evidence>
<dbReference type="SMART" id="SM00487">
    <property type="entry name" value="DEXDc"/>
    <property type="match status" value="2"/>
</dbReference>
<dbReference type="InterPro" id="IPR027417">
    <property type="entry name" value="P-loop_NTPase"/>
</dbReference>
<dbReference type="InterPro" id="IPR050615">
    <property type="entry name" value="ATP-dep_DNA_Helicase"/>
</dbReference>
<keyword evidence="3" id="KW-0547">Nucleotide-binding</keyword>
<evidence type="ECO:0000256" key="16">
    <source>
        <dbReference type="SAM" id="MobiDB-lite"/>
    </source>
</evidence>
<feature type="domain" description="Helicase ATP-binding" evidence="17">
    <location>
        <begin position="1079"/>
        <end position="1241"/>
    </location>
</feature>
<dbReference type="Proteomes" id="UP000516314">
    <property type="component" value="Chromosome 5"/>
</dbReference>
<dbReference type="GO" id="GO:0006367">
    <property type="term" value="P:transcription initiation at RNA polymerase II promoter"/>
    <property type="evidence" value="ECO:0007669"/>
    <property type="project" value="InterPro"/>
</dbReference>
<name>A0A7G2FF06_ARATH</name>
<evidence type="ECO:0000256" key="3">
    <source>
        <dbReference type="ARBA" id="ARBA00022741"/>
    </source>
</evidence>
<evidence type="ECO:0000256" key="15">
    <source>
        <dbReference type="ARBA" id="ARBA00065951"/>
    </source>
</evidence>
<evidence type="ECO:0000256" key="2">
    <source>
        <dbReference type="ARBA" id="ARBA00006637"/>
    </source>
</evidence>
<feature type="region of interest" description="Disordered" evidence="16">
    <location>
        <begin position="1528"/>
        <end position="1553"/>
    </location>
</feature>
<dbReference type="GO" id="GO:0005524">
    <property type="term" value="F:ATP binding"/>
    <property type="evidence" value="ECO:0007669"/>
    <property type="project" value="UniProtKB-KW"/>
</dbReference>
<dbReference type="InterPro" id="IPR032830">
    <property type="entry name" value="XPB/Ssl2_N"/>
</dbReference>
<feature type="compositionally biased region" description="Basic and acidic residues" evidence="16">
    <location>
        <begin position="42"/>
        <end position="63"/>
    </location>
</feature>
<feature type="region of interest" description="Disordered" evidence="16">
    <location>
        <begin position="705"/>
        <end position="727"/>
    </location>
</feature>
<evidence type="ECO:0000256" key="12">
    <source>
        <dbReference type="ARBA" id="ARBA00034617"/>
    </source>
</evidence>
<keyword evidence="7" id="KW-0067">ATP-binding</keyword>
<feature type="compositionally biased region" description="Basic residues" evidence="16">
    <location>
        <begin position="1544"/>
        <end position="1553"/>
    </location>
</feature>
<dbReference type="Pfam" id="PF16203">
    <property type="entry name" value="ERCC3_RAD25_C"/>
    <property type="match status" value="2"/>
</dbReference>
<keyword evidence="8" id="KW-0238">DNA-binding</keyword>
<evidence type="ECO:0000256" key="1">
    <source>
        <dbReference type="ARBA" id="ARBA00004123"/>
    </source>
</evidence>
<dbReference type="FunFam" id="3.40.50.300:FF:000077">
    <property type="entry name" value="Probable DNA repair helicase RAD25"/>
    <property type="match status" value="2"/>
</dbReference>
<keyword evidence="11" id="KW-0539">Nucleus</keyword>
<evidence type="ECO:0000256" key="8">
    <source>
        <dbReference type="ARBA" id="ARBA00023125"/>
    </source>
</evidence>
<accession>A0A7G2FF06</accession>
<dbReference type="GO" id="GO:0009411">
    <property type="term" value="P:response to UV"/>
    <property type="evidence" value="ECO:0007669"/>
    <property type="project" value="UniProtKB-ARBA"/>
</dbReference>
<evidence type="ECO:0000313" key="20">
    <source>
        <dbReference type="Proteomes" id="UP000516314"/>
    </source>
</evidence>
<dbReference type="EMBL" id="LR881470">
    <property type="protein sequence ID" value="CAD5333656.1"/>
    <property type="molecule type" value="Genomic_DNA"/>
</dbReference>
<dbReference type="EC" id="5.6.2.4" evidence="13"/>
<keyword evidence="6" id="KW-0347">Helicase</keyword>
<dbReference type="GO" id="GO:0006289">
    <property type="term" value="P:nucleotide-excision repair"/>
    <property type="evidence" value="ECO:0007669"/>
    <property type="project" value="InterPro"/>
</dbReference>
<keyword evidence="10" id="KW-0413">Isomerase</keyword>
<feature type="compositionally biased region" description="Basic and acidic residues" evidence="16">
    <location>
        <begin position="808"/>
        <end position="820"/>
    </location>
</feature>
<dbReference type="PROSITE" id="PS51192">
    <property type="entry name" value="HELICASE_ATP_BIND_1"/>
    <property type="match status" value="2"/>
</dbReference>
<dbReference type="Gene3D" id="3.40.50.300">
    <property type="entry name" value="P-loop containing nucleotide triphosphate hydrolases"/>
    <property type="match status" value="4"/>
</dbReference>
<keyword evidence="4" id="KW-0227">DNA damage</keyword>
<feature type="region of interest" description="Disordered" evidence="16">
    <location>
        <begin position="1"/>
        <end position="68"/>
    </location>
</feature>
<feature type="domain" description="Helicase C-terminal" evidence="18">
    <location>
        <begin position="1296"/>
        <end position="1462"/>
    </location>
</feature>
<evidence type="ECO:0000256" key="10">
    <source>
        <dbReference type="ARBA" id="ARBA00023235"/>
    </source>
</evidence>
<dbReference type="GO" id="GO:0005634">
    <property type="term" value="C:nucleus"/>
    <property type="evidence" value="ECO:0007669"/>
    <property type="project" value="UniProtKB-SubCell"/>
</dbReference>
<dbReference type="Pfam" id="PF04851">
    <property type="entry name" value="ResIII"/>
    <property type="match status" value="2"/>
</dbReference>
<evidence type="ECO:0000256" key="5">
    <source>
        <dbReference type="ARBA" id="ARBA00022801"/>
    </source>
</evidence>
<dbReference type="InterPro" id="IPR001161">
    <property type="entry name" value="XPB/Ssl2"/>
</dbReference>
<dbReference type="PROSITE" id="PS51194">
    <property type="entry name" value="HELICASE_CTER"/>
    <property type="match status" value="2"/>
</dbReference>
<dbReference type="CDD" id="cd18029">
    <property type="entry name" value="DEXHc_XPB"/>
    <property type="match status" value="2"/>
</dbReference>
<comment type="similarity">
    <text evidence="2">Belongs to the helicase family. RAD25/XPB subfamily.</text>
</comment>
<comment type="catalytic activity">
    <reaction evidence="12">
        <text>Couples ATP hydrolysis with the unwinding of duplex DNA by translocating in the 3'-5' direction.</text>
        <dbReference type="EC" id="5.6.2.4"/>
    </reaction>
</comment>
<dbReference type="InterPro" id="IPR014001">
    <property type="entry name" value="Helicase_ATP-bd"/>
</dbReference>
<dbReference type="InterPro" id="IPR032438">
    <property type="entry name" value="ERCC3_RAD25_C"/>
</dbReference>
<evidence type="ECO:0000259" key="17">
    <source>
        <dbReference type="PROSITE" id="PS51192"/>
    </source>
</evidence>
<protein>
    <recommendedName>
        <fullName evidence="13">DNA 3'-5' helicase</fullName>
        <ecNumber evidence="13">5.6.2.4</ecNumber>
    </recommendedName>
</protein>
<evidence type="ECO:0000256" key="6">
    <source>
        <dbReference type="ARBA" id="ARBA00022806"/>
    </source>
</evidence>
<comment type="subunit">
    <text evidence="15">Component of the 7-subunit TFIIH core complex composed of XPB, XPD, TFB1/GTF2H1, GTF2H2/P44, TFB4/GTF2H3, TFB2/GTF2H4 and TFB5/GTF2H5, which is active in NER. The core complex associates with the 3-subunit CDK-activating kinase (CAK) module composed of CYCH1/cyclin H1, CDKD and MAT1/At4g30820 to form the 10-subunit holoenzyme (holo-TFIIH) active in transcription.</text>
</comment>
<evidence type="ECO:0000256" key="4">
    <source>
        <dbReference type="ARBA" id="ARBA00022763"/>
    </source>
</evidence>
<dbReference type="PANTHER" id="PTHR11274:SF0">
    <property type="entry name" value="GENERAL TRANSCRIPTION AND DNA REPAIR FACTOR IIH HELICASE SUBUNIT XPB"/>
    <property type="match status" value="1"/>
</dbReference>
<dbReference type="Pfam" id="PF13625">
    <property type="entry name" value="Helicase_C_3"/>
    <property type="match status" value="2"/>
</dbReference>
<dbReference type="SMART" id="SM00490">
    <property type="entry name" value="HELICc"/>
    <property type="match status" value="2"/>
</dbReference>
<comment type="subcellular location">
    <subcellularLocation>
        <location evidence="1">Nucleus</location>
    </subcellularLocation>
</comment>
<gene>
    <name evidence="19" type="ORF">AT9943_LOCUS21003</name>
</gene>
<dbReference type="GO" id="GO:0043138">
    <property type="term" value="F:3'-5' DNA helicase activity"/>
    <property type="evidence" value="ECO:0007669"/>
    <property type="project" value="UniProtKB-EC"/>
</dbReference>
<reference evidence="19 20" key="1">
    <citation type="submission" date="2020-09" db="EMBL/GenBank/DDBJ databases">
        <authorList>
            <person name="Ashkenazy H."/>
        </authorList>
    </citation>
    <scope>NUCLEOTIDE SEQUENCE [LARGE SCALE GENOMIC DNA]</scope>
    <source>
        <strain evidence="20">cv. Cdm-0</strain>
    </source>
</reference>
<dbReference type="NCBIfam" id="TIGR00603">
    <property type="entry name" value="rad25"/>
    <property type="match status" value="2"/>
</dbReference>
<feature type="domain" description="Helicase C-terminal" evidence="18">
    <location>
        <begin position="477"/>
        <end position="643"/>
    </location>
</feature>
<evidence type="ECO:0000256" key="7">
    <source>
        <dbReference type="ARBA" id="ARBA00022840"/>
    </source>
</evidence>
<feature type="compositionally biased region" description="Basic residues" evidence="16">
    <location>
        <begin position="711"/>
        <end position="723"/>
    </location>
</feature>
<keyword evidence="9" id="KW-0234">DNA repair</keyword>
<proteinExistence type="inferred from homology"/>
<evidence type="ECO:0000256" key="13">
    <source>
        <dbReference type="ARBA" id="ARBA00034808"/>
    </source>
</evidence>
<organism evidence="19 20">
    <name type="scientific">Arabidopsis thaliana</name>
    <name type="common">Mouse-ear cress</name>
    <dbReference type="NCBI Taxonomy" id="3702"/>
    <lineage>
        <taxon>Eukaryota</taxon>
        <taxon>Viridiplantae</taxon>
        <taxon>Streptophyta</taxon>
        <taxon>Embryophyta</taxon>
        <taxon>Tracheophyta</taxon>
        <taxon>Spermatophyta</taxon>
        <taxon>Magnoliopsida</taxon>
        <taxon>eudicotyledons</taxon>
        <taxon>Gunneridae</taxon>
        <taxon>Pentapetalae</taxon>
        <taxon>rosids</taxon>
        <taxon>malvids</taxon>
        <taxon>Brassicales</taxon>
        <taxon>Brassicaceae</taxon>
        <taxon>Camelineae</taxon>
        <taxon>Arabidopsis</taxon>
    </lineage>
</organism>
<dbReference type="GO" id="GO:0016787">
    <property type="term" value="F:hydrolase activity"/>
    <property type="evidence" value="ECO:0007669"/>
    <property type="project" value="UniProtKB-KW"/>
</dbReference>